<name>J9F4B8_9ZZZZ</name>
<dbReference type="AlphaFoldDB" id="J9F4B8"/>
<dbReference type="EMBL" id="AMCI01009285">
    <property type="protein sequence ID" value="EJW89746.1"/>
    <property type="molecule type" value="Genomic_DNA"/>
</dbReference>
<gene>
    <name evidence="1" type="ORF">EVA_22144</name>
</gene>
<accession>J9F4B8</accession>
<reference evidence="1" key="1">
    <citation type="journal article" date="2012" name="PLoS ONE">
        <title>Gene sets for utilization of primary and secondary nutrition supplies in the distal gut of endangered iberian lynx.</title>
        <authorList>
            <person name="Alcaide M."/>
            <person name="Messina E."/>
            <person name="Richter M."/>
            <person name="Bargiela R."/>
            <person name="Peplies J."/>
            <person name="Huws S.A."/>
            <person name="Newbold C.J."/>
            <person name="Golyshin P.N."/>
            <person name="Simon M.A."/>
            <person name="Lopez G."/>
            <person name="Yakimov M.M."/>
            <person name="Ferrer M."/>
        </authorList>
    </citation>
    <scope>NUCLEOTIDE SEQUENCE</scope>
</reference>
<sequence length="132" mass="14842">MMTDWQQVYAAFRSSGLNKSTFYRTRLHEFFEAGADLPKISVLYERFNQIEKTVKAQEKYPRARLVRVVSGNSSVATSIEPTPGVRALDCTESTSIEQVPVQLDLPGGSRLTFYTSTPEKLALSLFQMSLGR</sequence>
<organism evidence="1">
    <name type="scientific">gut metagenome</name>
    <dbReference type="NCBI Taxonomy" id="749906"/>
    <lineage>
        <taxon>unclassified sequences</taxon>
        <taxon>metagenomes</taxon>
        <taxon>organismal metagenomes</taxon>
    </lineage>
</organism>
<protein>
    <submittedName>
        <fullName evidence="1">Uncharacterized protein</fullName>
    </submittedName>
</protein>
<comment type="caution">
    <text evidence="1">The sequence shown here is derived from an EMBL/GenBank/DDBJ whole genome shotgun (WGS) entry which is preliminary data.</text>
</comment>
<evidence type="ECO:0000313" key="1">
    <source>
        <dbReference type="EMBL" id="EJW89746.1"/>
    </source>
</evidence>
<proteinExistence type="predicted"/>